<proteinExistence type="predicted"/>
<dbReference type="PANTHER" id="PTHR12673:SF263">
    <property type="entry name" value="PLECKSTRIN DOMAIN-CONTAINING PROTEIN"/>
    <property type="match status" value="1"/>
</dbReference>
<keyword evidence="1" id="KW-0175">Coiled coil</keyword>
<feature type="compositionally biased region" description="Basic and acidic residues" evidence="2">
    <location>
        <begin position="422"/>
        <end position="436"/>
    </location>
</feature>
<evidence type="ECO:0000256" key="2">
    <source>
        <dbReference type="SAM" id="MobiDB-lite"/>
    </source>
</evidence>
<dbReference type="PANTHER" id="PTHR12673">
    <property type="entry name" value="FACIOGENITAL DYSPLASIA PROTEIN"/>
    <property type="match status" value="1"/>
</dbReference>
<dbReference type="Pfam" id="PF00169">
    <property type="entry name" value="PH"/>
    <property type="match status" value="1"/>
</dbReference>
<dbReference type="SMART" id="SM00233">
    <property type="entry name" value="PH"/>
    <property type="match status" value="1"/>
</dbReference>
<dbReference type="InterPro" id="IPR001849">
    <property type="entry name" value="PH_domain"/>
</dbReference>
<feature type="domain" description="PH" evidence="3">
    <location>
        <begin position="200"/>
        <end position="306"/>
    </location>
</feature>
<dbReference type="PROSITE" id="PS50003">
    <property type="entry name" value="PH_DOMAIN"/>
    <property type="match status" value="1"/>
</dbReference>
<dbReference type="AlphaFoldDB" id="A0A6B2L2V1"/>
<feature type="compositionally biased region" description="Polar residues" evidence="2">
    <location>
        <begin position="382"/>
        <end position="394"/>
    </location>
</feature>
<dbReference type="SUPFAM" id="SSF50729">
    <property type="entry name" value="PH domain-like"/>
    <property type="match status" value="1"/>
</dbReference>
<feature type="region of interest" description="Disordered" evidence="2">
    <location>
        <begin position="345"/>
        <end position="407"/>
    </location>
</feature>
<dbReference type="PROSITE" id="PS50010">
    <property type="entry name" value="DH_2"/>
    <property type="match status" value="1"/>
</dbReference>
<evidence type="ECO:0000259" key="4">
    <source>
        <dbReference type="PROSITE" id="PS50010"/>
    </source>
</evidence>
<name>A0A6B2L2V1_9EUKA</name>
<protein>
    <recommendedName>
        <fullName evidence="6">DH domain-containing protein</fullName>
    </recommendedName>
</protein>
<dbReference type="SUPFAM" id="SSF48065">
    <property type="entry name" value="DBL homology domain (DH-domain)"/>
    <property type="match status" value="1"/>
</dbReference>
<organism evidence="5">
    <name type="scientific">Arcella intermedia</name>
    <dbReference type="NCBI Taxonomy" id="1963864"/>
    <lineage>
        <taxon>Eukaryota</taxon>
        <taxon>Amoebozoa</taxon>
        <taxon>Tubulinea</taxon>
        <taxon>Elardia</taxon>
        <taxon>Arcellinida</taxon>
        <taxon>Sphaerothecina</taxon>
        <taxon>Arcellidae</taxon>
        <taxon>Arcella</taxon>
    </lineage>
</organism>
<dbReference type="InterPro" id="IPR011993">
    <property type="entry name" value="PH-like_dom_sf"/>
</dbReference>
<dbReference type="GO" id="GO:0005737">
    <property type="term" value="C:cytoplasm"/>
    <property type="evidence" value="ECO:0007669"/>
    <property type="project" value="TreeGrafter"/>
</dbReference>
<dbReference type="InterPro" id="IPR051092">
    <property type="entry name" value="FYVE_RhoGEF_PH"/>
</dbReference>
<accession>A0A6B2L2V1</accession>
<reference evidence="5" key="1">
    <citation type="journal article" date="2020" name="J. Eukaryot. Microbiol.">
        <title>De novo Sequencing, Assembly and Annotation of the Transcriptome for the Free-Living Testate Amoeba Arcella intermedia.</title>
        <authorList>
            <person name="Ribeiro G.M."/>
            <person name="Porfirio-Sousa A.L."/>
            <person name="Maurer-Alcala X.X."/>
            <person name="Katz L.A."/>
            <person name="Lahr D.J.G."/>
        </authorList>
    </citation>
    <scope>NUCLEOTIDE SEQUENCE</scope>
</reference>
<dbReference type="Pfam" id="PF00621">
    <property type="entry name" value="RhoGEF"/>
    <property type="match status" value="1"/>
</dbReference>
<dbReference type="GO" id="GO:0005085">
    <property type="term" value="F:guanyl-nucleotide exchange factor activity"/>
    <property type="evidence" value="ECO:0007669"/>
    <property type="project" value="InterPro"/>
</dbReference>
<evidence type="ECO:0000313" key="5">
    <source>
        <dbReference type="EMBL" id="NDV31269.1"/>
    </source>
</evidence>
<evidence type="ECO:0000259" key="3">
    <source>
        <dbReference type="PROSITE" id="PS50003"/>
    </source>
</evidence>
<dbReference type="InterPro" id="IPR035899">
    <property type="entry name" value="DBL_dom_sf"/>
</dbReference>
<evidence type="ECO:0008006" key="6">
    <source>
        <dbReference type="Google" id="ProtNLM"/>
    </source>
</evidence>
<dbReference type="InterPro" id="IPR000219">
    <property type="entry name" value="DH_dom"/>
</dbReference>
<sequence length="468" mass="54427">MRTLINDVYEPLSATMASESVIEHNQFRSLFPEGQIKIIYTAHSDILPRLRERKETWSDHQAIGDIFLEMCKFLRLYTKYAEKYGEVDATLEQLKKDKKFLHFLAQRWPDGNDHYSYLASLLITPIQRIPRYQMLLDSLYKKTWTSHIDYVALGEALTDMKKTAQHVNDKAKEADNAKKLVLIDASISGMKKSLVAANRKFIKEGFLVQKTEKNEWKKRYFFLFSDCLIRARPNRKQKGTYIFIEKVSLKKGTVSSLDKQEELEVEESQRPHSFEFKQPHPLRYVLVASSVEEKHDWMNAIQRALDEISKAEQEHEEVAKKISVQKAHMARNLIAASLLQHTGGSYRDRLNSTGGSPKNSQKSNTVDPSNMRSFAEQLASAKMTTQEKWQQTKQAEPVVQNWEKEKQQEEAKAKLQEALEKRVKQKETDDKKKEIQKQLNSLGRGEVKSYREAISQYKQHHGKFDDQQ</sequence>
<dbReference type="Gene3D" id="1.20.900.10">
    <property type="entry name" value="Dbl homology (DH) domain"/>
    <property type="match status" value="1"/>
</dbReference>
<evidence type="ECO:0000256" key="1">
    <source>
        <dbReference type="SAM" id="Coils"/>
    </source>
</evidence>
<feature type="region of interest" description="Disordered" evidence="2">
    <location>
        <begin position="422"/>
        <end position="468"/>
    </location>
</feature>
<dbReference type="Gene3D" id="2.30.29.30">
    <property type="entry name" value="Pleckstrin-homology domain (PH domain)/Phosphotyrosine-binding domain (PTB)"/>
    <property type="match status" value="1"/>
</dbReference>
<dbReference type="EMBL" id="GIBP01002300">
    <property type="protein sequence ID" value="NDV31269.1"/>
    <property type="molecule type" value="Transcribed_RNA"/>
</dbReference>
<feature type="compositionally biased region" description="Polar residues" evidence="2">
    <location>
        <begin position="351"/>
        <end position="372"/>
    </location>
</feature>
<feature type="domain" description="DH" evidence="4">
    <location>
        <begin position="1"/>
        <end position="170"/>
    </location>
</feature>
<dbReference type="SMART" id="SM00325">
    <property type="entry name" value="RhoGEF"/>
    <property type="match status" value="1"/>
</dbReference>
<feature type="coiled-coil region" evidence="1">
    <location>
        <begin position="294"/>
        <end position="321"/>
    </location>
</feature>
<dbReference type="CDD" id="cd00160">
    <property type="entry name" value="RhoGEF"/>
    <property type="match status" value="1"/>
</dbReference>